<dbReference type="GO" id="GO:0019934">
    <property type="term" value="P:cGMP-mediated signaling"/>
    <property type="evidence" value="ECO:0007669"/>
    <property type="project" value="TreeGrafter"/>
</dbReference>
<reference evidence="7" key="1">
    <citation type="submission" date="2012-09" db="EMBL/GenBank/DDBJ databases">
        <authorList>
            <person name="Martin A.A."/>
        </authorList>
    </citation>
    <scope>NUCLEOTIDE SEQUENCE</scope>
</reference>
<evidence type="ECO:0000256" key="1">
    <source>
        <dbReference type="ARBA" id="ARBA00001436"/>
    </source>
</evidence>
<dbReference type="SMART" id="SM00044">
    <property type="entry name" value="CYCc"/>
    <property type="match status" value="1"/>
</dbReference>
<organism evidence="7 8">
    <name type="scientific">Angiostrongylus cantonensis</name>
    <name type="common">Rat lungworm</name>
    <dbReference type="NCBI Taxonomy" id="6313"/>
    <lineage>
        <taxon>Eukaryota</taxon>
        <taxon>Metazoa</taxon>
        <taxon>Ecdysozoa</taxon>
        <taxon>Nematoda</taxon>
        <taxon>Chromadorea</taxon>
        <taxon>Rhabditida</taxon>
        <taxon>Rhabditina</taxon>
        <taxon>Rhabditomorpha</taxon>
        <taxon>Strongyloidea</taxon>
        <taxon>Metastrongylidae</taxon>
        <taxon>Angiostrongylus</taxon>
    </lineage>
</organism>
<proteinExistence type="predicted"/>
<comment type="catalytic activity">
    <reaction evidence="1">
        <text>GTP = 3',5'-cyclic GMP + diphosphate</text>
        <dbReference type="Rhea" id="RHEA:13665"/>
        <dbReference type="ChEBI" id="CHEBI:33019"/>
        <dbReference type="ChEBI" id="CHEBI:37565"/>
        <dbReference type="ChEBI" id="CHEBI:57746"/>
        <dbReference type="EC" id="4.6.1.2"/>
    </reaction>
</comment>
<evidence type="ECO:0000256" key="2">
    <source>
        <dbReference type="ARBA" id="ARBA00012202"/>
    </source>
</evidence>
<dbReference type="GO" id="GO:0000166">
    <property type="term" value="F:nucleotide binding"/>
    <property type="evidence" value="ECO:0007669"/>
    <property type="project" value="UniProtKB-KW"/>
</dbReference>
<dbReference type="InterPro" id="IPR042463">
    <property type="entry name" value="HNOB_dom_associated_sf"/>
</dbReference>
<dbReference type="Pfam" id="PF07701">
    <property type="entry name" value="HNOBA"/>
    <property type="match status" value="1"/>
</dbReference>
<dbReference type="Gene3D" id="3.30.450.260">
    <property type="entry name" value="Haem NO binding associated domain"/>
    <property type="match status" value="1"/>
</dbReference>
<name>A0A0K0DE46_ANGCA</name>
<dbReference type="EC" id="4.6.1.2" evidence="2"/>
<dbReference type="STRING" id="6313.A0A0K0DE46"/>
<accession>A0A0K0DE46</accession>
<evidence type="ECO:0000256" key="3">
    <source>
        <dbReference type="ARBA" id="ARBA00022741"/>
    </source>
</evidence>
<dbReference type="Gene3D" id="6.10.250.780">
    <property type="match status" value="1"/>
</dbReference>
<dbReference type="AlphaFoldDB" id="A0A0K0DE46"/>
<dbReference type="PANTHER" id="PTHR45655">
    <property type="entry name" value="GUANYLATE CYCLASE SOLUBLE SUBUNIT BETA-2"/>
    <property type="match status" value="1"/>
</dbReference>
<dbReference type="InterPro" id="IPR029787">
    <property type="entry name" value="Nucleotide_cyclase"/>
</dbReference>
<feature type="domain" description="Guanylate cyclase" evidence="6">
    <location>
        <begin position="190"/>
        <end position="324"/>
    </location>
</feature>
<evidence type="ECO:0000313" key="8">
    <source>
        <dbReference type="WBParaSite" id="ACAC_0000908301-mRNA-1"/>
    </source>
</evidence>
<keyword evidence="5" id="KW-0141">cGMP biosynthesis</keyword>
<reference evidence="8" key="2">
    <citation type="submission" date="2017-02" db="UniProtKB">
        <authorList>
            <consortium name="WormBaseParasite"/>
        </authorList>
    </citation>
    <scope>IDENTIFICATION</scope>
</reference>
<dbReference type="WBParaSite" id="ACAC_0000908301-mRNA-1">
    <property type="protein sequence ID" value="ACAC_0000908301-mRNA-1"/>
    <property type="gene ID" value="ACAC_0000908301"/>
</dbReference>
<protein>
    <recommendedName>
        <fullName evidence="2">guanylate cyclase</fullName>
        <ecNumber evidence="2">4.6.1.2</ecNumber>
    </recommendedName>
</protein>
<keyword evidence="3" id="KW-0547">Nucleotide-binding</keyword>
<dbReference type="Proteomes" id="UP000035642">
    <property type="component" value="Unassembled WGS sequence"/>
</dbReference>
<dbReference type="Gene3D" id="3.30.70.1230">
    <property type="entry name" value="Nucleotide cyclase"/>
    <property type="match status" value="1"/>
</dbReference>
<dbReference type="PANTHER" id="PTHR45655:SF1">
    <property type="entry name" value="SOLUBLE GUANYLATE CYCLASE GCY-37"/>
    <property type="match status" value="1"/>
</dbReference>
<evidence type="ECO:0000259" key="6">
    <source>
        <dbReference type="SMART" id="SM00044"/>
    </source>
</evidence>
<evidence type="ECO:0000256" key="5">
    <source>
        <dbReference type="ARBA" id="ARBA00023293"/>
    </source>
</evidence>
<evidence type="ECO:0000313" key="7">
    <source>
        <dbReference type="Proteomes" id="UP000035642"/>
    </source>
</evidence>
<dbReference type="SUPFAM" id="SSF55073">
    <property type="entry name" value="Nucleotide cyclase"/>
    <property type="match status" value="1"/>
</dbReference>
<dbReference type="InterPro" id="IPR001054">
    <property type="entry name" value="A/G_cyclase"/>
</dbReference>
<dbReference type="GO" id="GO:0008074">
    <property type="term" value="C:guanylate cyclase complex, soluble"/>
    <property type="evidence" value="ECO:0007669"/>
    <property type="project" value="TreeGrafter"/>
</dbReference>
<sequence>MVKLTELVQLIQPADIQLTHKNIMSYLNTLFIVQLKHHSKRSEVDKESSEAFHQPLCLKGELDCSRFTFTTIIEREKITEHIEANNSELFFYVRVSGQMISVNEGNSIMFLCSPHATTIRDILNLNLFISDMPIHDATRDLIMLNQSRMSQMELKYAAENRSIFCVTYITEYLYTETVKSLKSLAEELKCKKQQTEHLLYEFVPPMIADALRLGKPVPAQEYGDCTVMTTDIPDFYTITGCCKPSECYKVLSLMDSYLVVSGAPKSNELHAESILNLAIGIVFSGQQVIVPGINVPMREVTVPFSMVKKKQKNAFVFDQYQFLEYGAMKVQTYILVKNERKSVWEIADAIKGADQSIDGYKELHNNAGAAIWEKTRIDVLRKRQVIDALRFRPSRTQRTLTRLQSMKRKFGAPQTNDIGVMISEPNADSVVCNIM</sequence>
<evidence type="ECO:0000256" key="4">
    <source>
        <dbReference type="ARBA" id="ARBA00023239"/>
    </source>
</evidence>
<keyword evidence="7" id="KW-1185">Reference proteome</keyword>
<dbReference type="GO" id="GO:0004383">
    <property type="term" value="F:guanylate cyclase activity"/>
    <property type="evidence" value="ECO:0007669"/>
    <property type="project" value="UniProtKB-EC"/>
</dbReference>
<dbReference type="GO" id="GO:0070482">
    <property type="term" value="P:response to oxygen levels"/>
    <property type="evidence" value="ECO:0007669"/>
    <property type="project" value="TreeGrafter"/>
</dbReference>
<dbReference type="InterPro" id="IPR011645">
    <property type="entry name" value="HNOB_dom_associated"/>
</dbReference>
<keyword evidence="4" id="KW-0456">Lyase</keyword>